<accession>A0A8H6CJG2</accession>
<protein>
    <submittedName>
        <fullName evidence="2">Uncharacterized protein</fullName>
    </submittedName>
</protein>
<dbReference type="GO" id="GO:0000462">
    <property type="term" value="P:maturation of SSU-rRNA from tricistronic rRNA transcript (SSU-rRNA, 5.8S rRNA, LSU-rRNA)"/>
    <property type="evidence" value="ECO:0007669"/>
    <property type="project" value="TreeGrafter"/>
</dbReference>
<dbReference type="Proteomes" id="UP000593566">
    <property type="component" value="Unassembled WGS sequence"/>
</dbReference>
<dbReference type="GO" id="GO:0032040">
    <property type="term" value="C:small-subunit processome"/>
    <property type="evidence" value="ECO:0007669"/>
    <property type="project" value="TreeGrafter"/>
</dbReference>
<proteinExistence type="predicted"/>
<feature type="region of interest" description="Disordered" evidence="1">
    <location>
        <begin position="121"/>
        <end position="330"/>
    </location>
</feature>
<dbReference type="GeneID" id="59339286"/>
<dbReference type="Pfam" id="PF04000">
    <property type="entry name" value="Sas10_Utp3"/>
    <property type="match status" value="1"/>
</dbReference>
<evidence type="ECO:0000256" key="1">
    <source>
        <dbReference type="SAM" id="MobiDB-lite"/>
    </source>
</evidence>
<evidence type="ECO:0000313" key="2">
    <source>
        <dbReference type="EMBL" id="KAF6224319.1"/>
    </source>
</evidence>
<feature type="compositionally biased region" description="Basic and acidic residues" evidence="1">
    <location>
        <begin position="242"/>
        <end position="277"/>
    </location>
</feature>
<feature type="compositionally biased region" description="Basic residues" evidence="1">
    <location>
        <begin position="320"/>
        <end position="330"/>
    </location>
</feature>
<feature type="compositionally biased region" description="Low complexity" evidence="1">
    <location>
        <begin position="140"/>
        <end position="154"/>
    </location>
</feature>
<reference evidence="2 3" key="1">
    <citation type="journal article" date="2020" name="Genomics">
        <title>Complete, high-quality genomes from long-read metagenomic sequencing of two wolf lichen thalli reveals enigmatic genome architecture.</title>
        <authorList>
            <person name="McKenzie S.K."/>
            <person name="Walston R.F."/>
            <person name="Allen J.L."/>
        </authorList>
    </citation>
    <scope>NUCLEOTIDE SEQUENCE [LARGE SCALE GENOMIC DNA]</scope>
    <source>
        <strain evidence="2">WasteWater1</strain>
    </source>
</reference>
<dbReference type="AlphaFoldDB" id="A0A8H6CJG2"/>
<organism evidence="2 3">
    <name type="scientific">Letharia lupina</name>
    <dbReference type="NCBI Taxonomy" id="560253"/>
    <lineage>
        <taxon>Eukaryota</taxon>
        <taxon>Fungi</taxon>
        <taxon>Dikarya</taxon>
        <taxon>Ascomycota</taxon>
        <taxon>Pezizomycotina</taxon>
        <taxon>Lecanoromycetes</taxon>
        <taxon>OSLEUM clade</taxon>
        <taxon>Lecanoromycetidae</taxon>
        <taxon>Lecanorales</taxon>
        <taxon>Lecanorineae</taxon>
        <taxon>Parmeliaceae</taxon>
        <taxon>Letharia</taxon>
    </lineage>
</organism>
<keyword evidence="3" id="KW-1185">Reference proteome</keyword>
<dbReference type="EMBL" id="JACCJB010000009">
    <property type="protein sequence ID" value="KAF6224319.1"/>
    <property type="molecule type" value="Genomic_DNA"/>
</dbReference>
<dbReference type="RefSeq" id="XP_037153379.1">
    <property type="nucleotide sequence ID" value="XM_037301745.1"/>
</dbReference>
<name>A0A8H6CJG2_9LECA</name>
<dbReference type="PANTHER" id="PTHR13237:SF9">
    <property type="entry name" value="NEUROGUIDIN"/>
    <property type="match status" value="1"/>
</dbReference>
<dbReference type="InterPro" id="IPR007146">
    <property type="entry name" value="Sas10/Utp3/C1D"/>
</dbReference>
<gene>
    <name evidence="2" type="ORF">HO133_010896</name>
</gene>
<evidence type="ECO:0000313" key="3">
    <source>
        <dbReference type="Proteomes" id="UP000593566"/>
    </source>
</evidence>
<comment type="caution">
    <text evidence="2">The sequence shown here is derived from an EMBL/GenBank/DDBJ whole genome shotgun (WGS) entry which is preliminary data.</text>
</comment>
<feature type="compositionally biased region" description="Polar residues" evidence="1">
    <location>
        <begin position="121"/>
        <end position="130"/>
    </location>
</feature>
<sequence>MAAPPTLPALLTTLTDSLASAAPSLPSTTNLAPPAEGISLLDTKNELLLSYLHNLVFLIILKLRNRSSPNAADESSLHDAVTHKLVELRIYIDKGVRPLESRLKYQLDKLLLAASEASTAPVANSAVETSRTAERRGAESDASASDSDAESAPRPAMPDLAHRPNPSAFARPSGTKAGRASASDGLYKPPRITPTALPTTDASSRKKEVKPRKSHTLDAFIREEMDDAPVAEPSIGTGSGLRGREKERDEERRGYEETRLVRLPGDKKKKDRRKGEGFGEDLAGGLGDFEFEGLKGRGGKRKRERDGGDEGRVGQAWEKRVKKGVGRKRR</sequence>
<dbReference type="PANTHER" id="PTHR13237">
    <property type="entry name" value="SOMETHING ABOUT SILENCING PROTEIN 10-RELATED"/>
    <property type="match status" value="1"/>
</dbReference>